<dbReference type="EMBL" id="JBHMAF010000049">
    <property type="protein sequence ID" value="MFB9758955.1"/>
    <property type="molecule type" value="Genomic_DNA"/>
</dbReference>
<keyword evidence="4 6" id="KW-1133">Transmembrane helix</keyword>
<comment type="similarity">
    <text evidence="2">Belongs to the SscA family.</text>
</comment>
<name>A0ABV5WEC2_9BACI</name>
<evidence type="ECO:0000256" key="4">
    <source>
        <dbReference type="ARBA" id="ARBA00022989"/>
    </source>
</evidence>
<comment type="caution">
    <text evidence="7">The sequence shown here is derived from an EMBL/GenBank/DDBJ whole genome shotgun (WGS) entry which is preliminary data.</text>
</comment>
<organism evidence="7 8">
    <name type="scientific">Ectobacillus funiculus</name>
    <dbReference type="NCBI Taxonomy" id="137993"/>
    <lineage>
        <taxon>Bacteria</taxon>
        <taxon>Bacillati</taxon>
        <taxon>Bacillota</taxon>
        <taxon>Bacilli</taxon>
        <taxon>Bacillales</taxon>
        <taxon>Bacillaceae</taxon>
        <taxon>Ectobacillus</taxon>
    </lineage>
</organism>
<comment type="subcellular location">
    <subcellularLocation>
        <location evidence="1">Membrane</location>
        <topology evidence="1">Single-pass membrane protein</topology>
    </subcellularLocation>
</comment>
<dbReference type="Pfam" id="PF09680">
    <property type="entry name" value="YjcZ_2"/>
    <property type="match status" value="1"/>
</dbReference>
<evidence type="ECO:0000256" key="5">
    <source>
        <dbReference type="ARBA" id="ARBA00023136"/>
    </source>
</evidence>
<proteinExistence type="inferred from homology"/>
<sequence length="57" mass="6155">MPVYGYGHFVDGCGYGGYDGYGCHGYSSFFALIVVLFILLIIIGTTCSFGKHSEFAC</sequence>
<keyword evidence="8" id="KW-1185">Reference proteome</keyword>
<accession>A0ABV5WEC2</accession>
<keyword evidence="5 6" id="KW-0472">Membrane</keyword>
<evidence type="ECO:0000256" key="6">
    <source>
        <dbReference type="SAM" id="Phobius"/>
    </source>
</evidence>
<dbReference type="Proteomes" id="UP001589609">
    <property type="component" value="Unassembled WGS sequence"/>
</dbReference>
<keyword evidence="3 6" id="KW-0812">Transmembrane</keyword>
<gene>
    <name evidence="7" type="ORF">ACFFMS_10825</name>
</gene>
<evidence type="ECO:0000256" key="1">
    <source>
        <dbReference type="ARBA" id="ARBA00004167"/>
    </source>
</evidence>
<feature type="transmembrane region" description="Helical" evidence="6">
    <location>
        <begin position="29"/>
        <end position="50"/>
    </location>
</feature>
<evidence type="ECO:0000313" key="7">
    <source>
        <dbReference type="EMBL" id="MFB9758955.1"/>
    </source>
</evidence>
<reference evidence="7 8" key="1">
    <citation type="submission" date="2024-09" db="EMBL/GenBank/DDBJ databases">
        <authorList>
            <person name="Sun Q."/>
            <person name="Mori K."/>
        </authorList>
    </citation>
    <scope>NUCLEOTIDE SEQUENCE [LARGE SCALE GENOMIC DNA]</scope>
    <source>
        <strain evidence="7 8">JCM 11201</strain>
    </source>
</reference>
<evidence type="ECO:0000313" key="8">
    <source>
        <dbReference type="Proteomes" id="UP001589609"/>
    </source>
</evidence>
<dbReference type="InterPro" id="IPR010070">
    <property type="entry name" value="YjcZ-like"/>
</dbReference>
<dbReference type="RefSeq" id="WP_379949261.1">
    <property type="nucleotide sequence ID" value="NZ_JAPCYI010000001.1"/>
</dbReference>
<evidence type="ECO:0000256" key="3">
    <source>
        <dbReference type="ARBA" id="ARBA00022692"/>
    </source>
</evidence>
<protein>
    <submittedName>
        <fullName evidence="7">YjcZ family sporulation protein</fullName>
    </submittedName>
</protein>
<dbReference type="NCBIfam" id="TIGR01732">
    <property type="entry name" value="tiny_TM_bacill"/>
    <property type="match status" value="1"/>
</dbReference>
<evidence type="ECO:0000256" key="2">
    <source>
        <dbReference type="ARBA" id="ARBA00010221"/>
    </source>
</evidence>